<dbReference type="RefSeq" id="WP_157927954.1">
    <property type="nucleotide sequence ID" value="NZ_LT841358.1"/>
</dbReference>
<dbReference type="EMBL" id="LT841358">
    <property type="protein sequence ID" value="SMH72116.1"/>
    <property type="molecule type" value="Genomic_DNA"/>
</dbReference>
<dbReference type="OrthoDB" id="11910at2157"/>
<evidence type="ECO:0000313" key="1">
    <source>
        <dbReference type="EMBL" id="SMH72116.1"/>
    </source>
</evidence>
<organism evidence="1 2">
    <name type="scientific">Candidatus Nitrosotalea okcheonensis</name>
    <dbReference type="NCBI Taxonomy" id="1903276"/>
    <lineage>
        <taxon>Archaea</taxon>
        <taxon>Nitrososphaerota</taxon>
        <taxon>Nitrososphaeria</taxon>
        <taxon>Nitrosotaleales</taxon>
        <taxon>Nitrosotaleaceae</taxon>
        <taxon>Nitrosotalea</taxon>
    </lineage>
</organism>
<reference evidence="2" key="1">
    <citation type="submission" date="2017-03" db="EMBL/GenBank/DDBJ databases">
        <authorList>
            <person name="Herbold C."/>
        </authorList>
    </citation>
    <scope>NUCLEOTIDE SEQUENCE [LARGE SCALE GENOMIC DNA]</scope>
</reference>
<name>A0A2H1FH66_9ARCH</name>
<proteinExistence type="predicted"/>
<protein>
    <submittedName>
        <fullName evidence="1">Uncharacterized protein</fullName>
    </submittedName>
</protein>
<keyword evidence="2" id="KW-1185">Reference proteome</keyword>
<evidence type="ECO:0000313" key="2">
    <source>
        <dbReference type="Proteomes" id="UP000230607"/>
    </source>
</evidence>
<sequence length="208" mass="22995">MKSLTIFIATLVVTLILNGPIQSYADPQLDTLVSIATQAQNNLNISISQIPNVPNEIVSLYDQGSNETDALTKAVNAQDIVSAKQHFLSAMNFFKITNDKINSLNATGINDQKHTDIIKLQSEITRLAKFDETLQSIAITNHMDFNFTQSDQLIQKAKQDLDAGKVDEASKLIVSVNQFLNDAHDSLTKVAKQRTSDRAKDFTSKTNQ</sequence>
<dbReference type="Proteomes" id="UP000230607">
    <property type="component" value="Chromosome 1"/>
</dbReference>
<accession>A0A2H1FH66</accession>
<dbReference type="AlphaFoldDB" id="A0A2H1FH66"/>
<gene>
    <name evidence="1" type="ORF">NCS_11928</name>
</gene>